<dbReference type="VEuPathDB" id="VectorBase:AMIN010308"/>
<dbReference type="PROSITE" id="PS00108">
    <property type="entry name" value="PROTEIN_KINASE_ST"/>
    <property type="match status" value="1"/>
</dbReference>
<comment type="similarity">
    <text evidence="1">Belongs to the protein kinase superfamily. NEK Ser/Thr protein kinase family. NIMA subfamily.</text>
</comment>
<keyword evidence="4" id="KW-0808">Transferase</keyword>
<dbReference type="Pfam" id="PF00069">
    <property type="entry name" value="Pkinase"/>
    <property type="match status" value="1"/>
</dbReference>
<dbReference type="EnsemblMetazoa" id="AMIN010308-RA">
    <property type="protein sequence ID" value="AMIN010308-PA"/>
    <property type="gene ID" value="AMIN010308"/>
</dbReference>
<dbReference type="InterPro" id="IPR011009">
    <property type="entry name" value="Kinase-like_dom_sf"/>
</dbReference>
<keyword evidence="12" id="KW-1185">Reference proteome</keyword>
<keyword evidence="6" id="KW-0418">Kinase</keyword>
<dbReference type="SUPFAM" id="SSF56112">
    <property type="entry name" value="Protein kinase-like (PK-like)"/>
    <property type="match status" value="1"/>
</dbReference>
<protein>
    <recommendedName>
        <fullName evidence="2">non-specific serine/threonine protein kinase</fullName>
        <ecNumber evidence="2">2.7.11.1</ecNumber>
    </recommendedName>
</protein>
<reference evidence="12" key="1">
    <citation type="submission" date="2013-03" db="EMBL/GenBank/DDBJ databases">
        <title>The Genome Sequence of Anopheles minimus MINIMUS1.</title>
        <authorList>
            <consortium name="The Broad Institute Genomics Platform"/>
            <person name="Neafsey D.E."/>
            <person name="Walton C."/>
            <person name="Walker B."/>
            <person name="Young S.K."/>
            <person name="Zeng Q."/>
            <person name="Gargeya S."/>
            <person name="Fitzgerald M."/>
            <person name="Haas B."/>
            <person name="Abouelleil A."/>
            <person name="Allen A.W."/>
            <person name="Alvarado L."/>
            <person name="Arachchi H.M."/>
            <person name="Berlin A.M."/>
            <person name="Chapman S.B."/>
            <person name="Gainer-Dewar J."/>
            <person name="Goldberg J."/>
            <person name="Griggs A."/>
            <person name="Gujja S."/>
            <person name="Hansen M."/>
            <person name="Howarth C."/>
            <person name="Imamovic A."/>
            <person name="Ireland A."/>
            <person name="Larimer J."/>
            <person name="McCowan C."/>
            <person name="Murphy C."/>
            <person name="Pearson M."/>
            <person name="Poon T.W."/>
            <person name="Priest M."/>
            <person name="Roberts A."/>
            <person name="Saif S."/>
            <person name="Shea T."/>
            <person name="Sisk P."/>
            <person name="Sykes S."/>
            <person name="Wortman J."/>
            <person name="Nusbaum C."/>
            <person name="Birren B."/>
        </authorList>
    </citation>
    <scope>NUCLEOTIDE SEQUENCE [LARGE SCALE GENOMIC DNA]</scope>
    <source>
        <strain evidence="12">MINIMUS1</strain>
    </source>
</reference>
<comment type="catalytic activity">
    <reaction evidence="9">
        <text>L-seryl-[protein] + ATP = O-phospho-L-seryl-[protein] + ADP + H(+)</text>
        <dbReference type="Rhea" id="RHEA:17989"/>
        <dbReference type="Rhea" id="RHEA-COMP:9863"/>
        <dbReference type="Rhea" id="RHEA-COMP:11604"/>
        <dbReference type="ChEBI" id="CHEBI:15378"/>
        <dbReference type="ChEBI" id="CHEBI:29999"/>
        <dbReference type="ChEBI" id="CHEBI:30616"/>
        <dbReference type="ChEBI" id="CHEBI:83421"/>
        <dbReference type="ChEBI" id="CHEBI:456216"/>
        <dbReference type="EC" id="2.7.11.1"/>
    </reaction>
</comment>
<sequence length="280" mass="32599">MADLSTELFLLKIWTNSITPLYVYTQSLLKGVSAGLYQYHKQLIVIKSIPYHSPDYACKAVQKELSILSQIRHPRIIQYLGYFQTSDSWNIVLEFAERGSLATFLERRSGERAFLNQHTVMVKFSDIADGLIYLHQRNVIHRDLKPANILICVDNRLKLADFGISKIMHDNDFNRTIVGTPLYMAPEVARGKDYDYKSDVWALGIIFYELCMLEHPFVNILGKGRKQKFRVPQIDWKRRGYSASVQMLCDMMIQKDLTKRWTLENILKEFHVLQLLNGTF</sequence>
<dbReference type="PIRSF" id="PIRSF000654">
    <property type="entry name" value="Integrin-linked_kinase"/>
    <property type="match status" value="1"/>
</dbReference>
<dbReference type="PROSITE" id="PS50011">
    <property type="entry name" value="PROTEIN_KINASE_DOM"/>
    <property type="match status" value="1"/>
</dbReference>
<dbReference type="PRINTS" id="PR00109">
    <property type="entry name" value="TYRKINASE"/>
</dbReference>
<name>A0A182WIV4_9DIPT</name>
<comment type="catalytic activity">
    <reaction evidence="8">
        <text>L-threonyl-[protein] + ATP = O-phospho-L-threonyl-[protein] + ADP + H(+)</text>
        <dbReference type="Rhea" id="RHEA:46608"/>
        <dbReference type="Rhea" id="RHEA-COMP:11060"/>
        <dbReference type="Rhea" id="RHEA-COMP:11605"/>
        <dbReference type="ChEBI" id="CHEBI:15378"/>
        <dbReference type="ChEBI" id="CHEBI:30013"/>
        <dbReference type="ChEBI" id="CHEBI:30616"/>
        <dbReference type="ChEBI" id="CHEBI:61977"/>
        <dbReference type="ChEBI" id="CHEBI:456216"/>
        <dbReference type="EC" id="2.7.11.1"/>
    </reaction>
</comment>
<proteinExistence type="inferred from homology"/>
<feature type="domain" description="Protein kinase" evidence="10">
    <location>
        <begin position="22"/>
        <end position="274"/>
    </location>
</feature>
<keyword evidence="5" id="KW-0547">Nucleotide-binding</keyword>
<dbReference type="PANTHER" id="PTHR44899">
    <property type="entry name" value="CAMK FAMILY PROTEIN KINASE"/>
    <property type="match status" value="1"/>
</dbReference>
<reference evidence="11" key="2">
    <citation type="submission" date="2020-05" db="UniProtKB">
        <authorList>
            <consortium name="EnsemblMetazoa"/>
        </authorList>
    </citation>
    <scope>IDENTIFICATION</scope>
    <source>
        <strain evidence="11">MINIMUS1</strain>
    </source>
</reference>
<dbReference type="PANTHER" id="PTHR44899:SF3">
    <property type="entry name" value="SERINE_THREONINE-PROTEIN KINASE NEK1"/>
    <property type="match status" value="1"/>
</dbReference>
<dbReference type="Proteomes" id="UP000075920">
    <property type="component" value="Unassembled WGS sequence"/>
</dbReference>
<keyword evidence="7" id="KW-0067">ATP-binding</keyword>
<evidence type="ECO:0000256" key="7">
    <source>
        <dbReference type="ARBA" id="ARBA00022840"/>
    </source>
</evidence>
<evidence type="ECO:0000256" key="3">
    <source>
        <dbReference type="ARBA" id="ARBA00022527"/>
    </source>
</evidence>
<evidence type="ECO:0000256" key="1">
    <source>
        <dbReference type="ARBA" id="ARBA00010886"/>
    </source>
</evidence>
<evidence type="ECO:0000256" key="8">
    <source>
        <dbReference type="ARBA" id="ARBA00047899"/>
    </source>
</evidence>
<evidence type="ECO:0000259" key="10">
    <source>
        <dbReference type="PROSITE" id="PS50011"/>
    </source>
</evidence>
<dbReference type="EC" id="2.7.11.1" evidence="2"/>
<dbReference type="STRING" id="112268.A0A182WIV4"/>
<evidence type="ECO:0000256" key="5">
    <source>
        <dbReference type="ARBA" id="ARBA00022741"/>
    </source>
</evidence>
<dbReference type="AlphaFoldDB" id="A0A182WIV4"/>
<dbReference type="InterPro" id="IPR051131">
    <property type="entry name" value="NEK_Ser/Thr_kinase_NIMA"/>
</dbReference>
<evidence type="ECO:0000256" key="9">
    <source>
        <dbReference type="ARBA" id="ARBA00048679"/>
    </source>
</evidence>
<dbReference type="InterPro" id="IPR008271">
    <property type="entry name" value="Ser/Thr_kinase_AS"/>
</dbReference>
<dbReference type="GO" id="GO:0005524">
    <property type="term" value="F:ATP binding"/>
    <property type="evidence" value="ECO:0007669"/>
    <property type="project" value="UniProtKB-KW"/>
</dbReference>
<dbReference type="InterPro" id="IPR001245">
    <property type="entry name" value="Ser-Thr/Tyr_kinase_cat_dom"/>
</dbReference>
<evidence type="ECO:0000256" key="2">
    <source>
        <dbReference type="ARBA" id="ARBA00012513"/>
    </source>
</evidence>
<organism evidence="11 12">
    <name type="scientific">Anopheles minimus</name>
    <dbReference type="NCBI Taxonomy" id="112268"/>
    <lineage>
        <taxon>Eukaryota</taxon>
        <taxon>Metazoa</taxon>
        <taxon>Ecdysozoa</taxon>
        <taxon>Arthropoda</taxon>
        <taxon>Hexapoda</taxon>
        <taxon>Insecta</taxon>
        <taxon>Pterygota</taxon>
        <taxon>Neoptera</taxon>
        <taxon>Endopterygota</taxon>
        <taxon>Diptera</taxon>
        <taxon>Nematocera</taxon>
        <taxon>Culicoidea</taxon>
        <taxon>Culicidae</taxon>
        <taxon>Anophelinae</taxon>
        <taxon>Anopheles</taxon>
    </lineage>
</organism>
<dbReference type="GO" id="GO:0004674">
    <property type="term" value="F:protein serine/threonine kinase activity"/>
    <property type="evidence" value="ECO:0007669"/>
    <property type="project" value="UniProtKB-KW"/>
</dbReference>
<dbReference type="InterPro" id="IPR000719">
    <property type="entry name" value="Prot_kinase_dom"/>
</dbReference>
<dbReference type="SMART" id="SM00220">
    <property type="entry name" value="S_TKc"/>
    <property type="match status" value="1"/>
</dbReference>
<evidence type="ECO:0000313" key="11">
    <source>
        <dbReference type="EnsemblMetazoa" id="AMIN010308-PA"/>
    </source>
</evidence>
<dbReference type="GO" id="GO:0006950">
    <property type="term" value="P:response to stress"/>
    <property type="evidence" value="ECO:0007669"/>
    <property type="project" value="UniProtKB-ARBA"/>
</dbReference>
<dbReference type="Gene3D" id="1.10.510.10">
    <property type="entry name" value="Transferase(Phosphotransferase) domain 1"/>
    <property type="match status" value="1"/>
</dbReference>
<evidence type="ECO:0000313" key="12">
    <source>
        <dbReference type="Proteomes" id="UP000075920"/>
    </source>
</evidence>
<accession>A0A182WIV4</accession>
<keyword evidence="3" id="KW-0723">Serine/threonine-protein kinase</keyword>
<evidence type="ECO:0000256" key="4">
    <source>
        <dbReference type="ARBA" id="ARBA00022679"/>
    </source>
</evidence>
<evidence type="ECO:0000256" key="6">
    <source>
        <dbReference type="ARBA" id="ARBA00022777"/>
    </source>
</evidence>